<evidence type="ECO:0000256" key="3">
    <source>
        <dbReference type="ARBA" id="ARBA00022801"/>
    </source>
</evidence>
<dbReference type="GO" id="GO:0008234">
    <property type="term" value="F:cysteine-type peptidase activity"/>
    <property type="evidence" value="ECO:0007669"/>
    <property type="project" value="UniProtKB-KW"/>
</dbReference>
<evidence type="ECO:0000313" key="6">
    <source>
        <dbReference type="EMBL" id="SHF45398.1"/>
    </source>
</evidence>
<dbReference type="PROSITE" id="PS51935">
    <property type="entry name" value="NLPC_P60"/>
    <property type="match status" value="1"/>
</dbReference>
<feature type="domain" description="NlpC/P60" evidence="5">
    <location>
        <begin position="1"/>
        <end position="93"/>
    </location>
</feature>
<protein>
    <submittedName>
        <fullName evidence="6">NlpC/P60 family protein</fullName>
    </submittedName>
</protein>
<name>A0A1M5BSA6_9BACE</name>
<dbReference type="InterPro" id="IPR000064">
    <property type="entry name" value="NLP_P60_dom"/>
</dbReference>
<dbReference type="SUPFAM" id="SSF54001">
    <property type="entry name" value="Cysteine proteinases"/>
    <property type="match status" value="1"/>
</dbReference>
<dbReference type="AlphaFoldDB" id="A0A1M5BSA6"/>
<dbReference type="Proteomes" id="UP000184436">
    <property type="component" value="Unassembled WGS sequence"/>
</dbReference>
<dbReference type="Gene3D" id="3.90.1720.10">
    <property type="entry name" value="endopeptidase domain like (from Nostoc punctiforme)"/>
    <property type="match status" value="1"/>
</dbReference>
<keyword evidence="4" id="KW-0788">Thiol protease</keyword>
<sequence length="95" mass="10615">MDCSGLITVTFQLSGRWHTSEELEPYGFDKIAATKDSLLSVAKCGDVLVWKSNHTVIYVGGERIYHAHSSGVSETGDLMRYWVKTFGSPAVYRKK</sequence>
<comment type="similarity">
    <text evidence="1">Belongs to the peptidase C40 family.</text>
</comment>
<dbReference type="STRING" id="871325.SAMN05444349_12049"/>
<keyword evidence="7" id="KW-1185">Reference proteome</keyword>
<dbReference type="EMBL" id="FQVD01000020">
    <property type="protein sequence ID" value="SHF45398.1"/>
    <property type="molecule type" value="Genomic_DNA"/>
</dbReference>
<dbReference type="Pfam" id="PF00877">
    <property type="entry name" value="NLPC_P60"/>
    <property type="match status" value="1"/>
</dbReference>
<gene>
    <name evidence="6" type="ORF">SAMN05444349_12049</name>
</gene>
<evidence type="ECO:0000313" key="7">
    <source>
        <dbReference type="Proteomes" id="UP000184436"/>
    </source>
</evidence>
<dbReference type="InterPro" id="IPR038765">
    <property type="entry name" value="Papain-like_cys_pep_sf"/>
</dbReference>
<reference evidence="6 7" key="1">
    <citation type="submission" date="2016-11" db="EMBL/GenBank/DDBJ databases">
        <authorList>
            <person name="Jaros S."/>
            <person name="Januszkiewicz K."/>
            <person name="Wedrychowicz H."/>
        </authorList>
    </citation>
    <scope>NUCLEOTIDE SEQUENCE [LARGE SCALE GENOMIC DNA]</scope>
    <source>
        <strain evidence="6 7">DSM 26883</strain>
    </source>
</reference>
<accession>A0A1M5BSA6</accession>
<keyword evidence="3" id="KW-0378">Hydrolase</keyword>
<dbReference type="GO" id="GO:0006508">
    <property type="term" value="P:proteolysis"/>
    <property type="evidence" value="ECO:0007669"/>
    <property type="project" value="UniProtKB-KW"/>
</dbReference>
<evidence type="ECO:0000256" key="1">
    <source>
        <dbReference type="ARBA" id="ARBA00007074"/>
    </source>
</evidence>
<evidence type="ECO:0000259" key="5">
    <source>
        <dbReference type="PROSITE" id="PS51935"/>
    </source>
</evidence>
<evidence type="ECO:0000256" key="2">
    <source>
        <dbReference type="ARBA" id="ARBA00022670"/>
    </source>
</evidence>
<organism evidence="6 7">
    <name type="scientific">Bacteroides faecichinchillae</name>
    <dbReference type="NCBI Taxonomy" id="871325"/>
    <lineage>
        <taxon>Bacteria</taxon>
        <taxon>Pseudomonadati</taxon>
        <taxon>Bacteroidota</taxon>
        <taxon>Bacteroidia</taxon>
        <taxon>Bacteroidales</taxon>
        <taxon>Bacteroidaceae</taxon>
        <taxon>Bacteroides</taxon>
    </lineage>
</organism>
<evidence type="ECO:0000256" key="4">
    <source>
        <dbReference type="ARBA" id="ARBA00022807"/>
    </source>
</evidence>
<proteinExistence type="inferred from homology"/>
<keyword evidence="2" id="KW-0645">Protease</keyword>